<keyword evidence="2" id="KW-0479">Metal-binding</keyword>
<evidence type="ECO:0000256" key="2">
    <source>
        <dbReference type="ARBA" id="ARBA00022723"/>
    </source>
</evidence>
<dbReference type="InterPro" id="IPR015813">
    <property type="entry name" value="Pyrv/PenolPyrv_kinase-like_dom"/>
</dbReference>
<evidence type="ECO:0000313" key="6">
    <source>
        <dbReference type="Proteomes" id="UP001597145"/>
    </source>
</evidence>
<keyword evidence="6" id="KW-1185">Reference proteome</keyword>
<dbReference type="GO" id="GO:0016829">
    <property type="term" value="F:lyase activity"/>
    <property type="evidence" value="ECO:0007669"/>
    <property type="project" value="UniProtKB-KW"/>
</dbReference>
<gene>
    <name evidence="5" type="ORF">ACFSCY_09595</name>
</gene>
<evidence type="ECO:0000259" key="4">
    <source>
        <dbReference type="Pfam" id="PF03328"/>
    </source>
</evidence>
<proteinExistence type="inferred from homology"/>
<evidence type="ECO:0000313" key="5">
    <source>
        <dbReference type="EMBL" id="MFD1529692.1"/>
    </source>
</evidence>
<dbReference type="PANTHER" id="PTHR30502">
    <property type="entry name" value="2-KETO-3-DEOXY-L-RHAMNONATE ALDOLASE"/>
    <property type="match status" value="1"/>
</dbReference>
<dbReference type="RefSeq" id="WP_343981961.1">
    <property type="nucleotide sequence ID" value="NZ_BAAAJG010000015.1"/>
</dbReference>
<reference evidence="6" key="1">
    <citation type="journal article" date="2019" name="Int. J. Syst. Evol. Microbiol.">
        <title>The Global Catalogue of Microorganisms (GCM) 10K type strain sequencing project: providing services to taxonomists for standard genome sequencing and annotation.</title>
        <authorList>
            <consortium name="The Broad Institute Genomics Platform"/>
            <consortium name="The Broad Institute Genome Sequencing Center for Infectious Disease"/>
            <person name="Wu L."/>
            <person name="Ma J."/>
        </authorList>
    </citation>
    <scope>NUCLEOTIDE SEQUENCE [LARGE SCALE GENOMIC DNA]</scope>
    <source>
        <strain evidence="6">JCM 12165</strain>
    </source>
</reference>
<dbReference type="InterPro" id="IPR040442">
    <property type="entry name" value="Pyrv_kinase-like_dom_sf"/>
</dbReference>
<dbReference type="SUPFAM" id="SSF51621">
    <property type="entry name" value="Phosphoenolpyruvate/pyruvate domain"/>
    <property type="match status" value="1"/>
</dbReference>
<keyword evidence="3 5" id="KW-0456">Lyase</keyword>
<feature type="domain" description="HpcH/HpaI aldolase/citrate lyase" evidence="4">
    <location>
        <begin position="20"/>
        <end position="226"/>
    </location>
</feature>
<dbReference type="Pfam" id="PF03328">
    <property type="entry name" value="HpcH_HpaI"/>
    <property type="match status" value="1"/>
</dbReference>
<comment type="caution">
    <text evidence="5">The sequence shown here is derived from an EMBL/GenBank/DDBJ whole genome shotgun (WGS) entry which is preliminary data.</text>
</comment>
<evidence type="ECO:0000256" key="3">
    <source>
        <dbReference type="ARBA" id="ARBA00023239"/>
    </source>
</evidence>
<sequence>MHALELSPDVVGGWLQLPGSATAELLGSVGFGFVCVDQQHGLIGDDALLPMLQALAATATPAVVRVAENEPGAIGRALDRGAAGVIVPMVDTAEDAASAVSACHHPPGGTRSYGPTRLAWTRTAAPPQCIVMIETLAAVEAAPAIAAVDGLDAVFIGPWDLALSAGVPPSAQLDDPGYEQLLRRVVAACQERGLPVGIYCASPAHVHRFRGLGFTFFALMSDAGMLHAAATTHLAAARKSAAANVSRSWPFDSV</sequence>
<name>A0ABW4FHZ4_9PSEU</name>
<dbReference type="InterPro" id="IPR005000">
    <property type="entry name" value="Aldolase/citrate-lyase_domain"/>
</dbReference>
<dbReference type="InterPro" id="IPR050251">
    <property type="entry name" value="HpcH-HpaI_aldolase"/>
</dbReference>
<organism evidence="5 6">
    <name type="scientific">Pseudonocardia aurantiaca</name>
    <dbReference type="NCBI Taxonomy" id="75290"/>
    <lineage>
        <taxon>Bacteria</taxon>
        <taxon>Bacillati</taxon>
        <taxon>Actinomycetota</taxon>
        <taxon>Actinomycetes</taxon>
        <taxon>Pseudonocardiales</taxon>
        <taxon>Pseudonocardiaceae</taxon>
        <taxon>Pseudonocardia</taxon>
    </lineage>
</organism>
<dbReference type="EMBL" id="JBHUCP010000005">
    <property type="protein sequence ID" value="MFD1529692.1"/>
    <property type="molecule type" value="Genomic_DNA"/>
</dbReference>
<protein>
    <submittedName>
        <fullName evidence="5">HpcH/HpaI aldolase/citrate lyase family protein</fullName>
    </submittedName>
</protein>
<dbReference type="Proteomes" id="UP001597145">
    <property type="component" value="Unassembled WGS sequence"/>
</dbReference>
<dbReference type="Gene3D" id="3.20.20.60">
    <property type="entry name" value="Phosphoenolpyruvate-binding domains"/>
    <property type="match status" value="1"/>
</dbReference>
<accession>A0ABW4FHZ4</accession>
<evidence type="ECO:0000256" key="1">
    <source>
        <dbReference type="ARBA" id="ARBA00005568"/>
    </source>
</evidence>
<dbReference type="PANTHER" id="PTHR30502:SF0">
    <property type="entry name" value="PHOSPHOENOLPYRUVATE CARBOXYLASE FAMILY PROTEIN"/>
    <property type="match status" value="1"/>
</dbReference>
<comment type="similarity">
    <text evidence="1">Belongs to the HpcH/HpaI aldolase family.</text>
</comment>